<keyword evidence="12" id="KW-1185">Reference proteome</keyword>
<keyword evidence="9 10" id="KW-0472">Membrane</keyword>
<name>A0A4S4B3L3_9RHOO</name>
<gene>
    <name evidence="11" type="ORF">E6C76_07805</name>
</gene>
<keyword evidence="8" id="KW-0408">Iron</keyword>
<evidence type="ECO:0000256" key="10">
    <source>
        <dbReference type="SAM" id="Phobius"/>
    </source>
</evidence>
<evidence type="ECO:0000256" key="5">
    <source>
        <dbReference type="ARBA" id="ARBA00022692"/>
    </source>
</evidence>
<dbReference type="AlphaFoldDB" id="A0A4S4B3L3"/>
<reference evidence="11 12" key="1">
    <citation type="submission" date="2019-04" db="EMBL/GenBank/DDBJ databases">
        <title>Azoarcus nasutitermitis sp. nov. isolated from termite nest.</title>
        <authorList>
            <person name="Lin S.-Y."/>
            <person name="Hameed A."/>
            <person name="Hsu Y.-H."/>
            <person name="Young C.-C."/>
        </authorList>
    </citation>
    <scope>NUCLEOTIDE SEQUENCE [LARGE SCALE GENOMIC DNA]</scope>
    <source>
        <strain evidence="11 12">CC-YHH838</strain>
    </source>
</reference>
<keyword evidence="4" id="KW-0349">Heme</keyword>
<evidence type="ECO:0000256" key="9">
    <source>
        <dbReference type="ARBA" id="ARBA00023136"/>
    </source>
</evidence>
<accession>A0A4S4B3L3</accession>
<dbReference type="Proteomes" id="UP000308430">
    <property type="component" value="Unassembled WGS sequence"/>
</dbReference>
<comment type="cofactor">
    <cofactor evidence="1">
        <name>heme</name>
        <dbReference type="ChEBI" id="CHEBI:30413"/>
    </cofactor>
</comment>
<organism evidence="11 12">
    <name type="scientific">Pseudothauera nasutitermitis</name>
    <dbReference type="NCBI Taxonomy" id="2565930"/>
    <lineage>
        <taxon>Bacteria</taxon>
        <taxon>Pseudomonadati</taxon>
        <taxon>Pseudomonadota</taxon>
        <taxon>Betaproteobacteria</taxon>
        <taxon>Rhodocyclales</taxon>
        <taxon>Zoogloeaceae</taxon>
        <taxon>Pseudothauera</taxon>
    </lineage>
</organism>
<dbReference type="GO" id="GO:0046872">
    <property type="term" value="F:metal ion binding"/>
    <property type="evidence" value="ECO:0007669"/>
    <property type="project" value="UniProtKB-KW"/>
</dbReference>
<feature type="transmembrane region" description="Helical" evidence="10">
    <location>
        <begin position="12"/>
        <end position="31"/>
    </location>
</feature>
<evidence type="ECO:0000256" key="7">
    <source>
        <dbReference type="ARBA" id="ARBA00022989"/>
    </source>
</evidence>
<comment type="subcellular location">
    <subcellularLocation>
        <location evidence="3">Membrane</location>
    </subcellularLocation>
</comment>
<comment type="function">
    <text evidence="2">Membrane-anchoring subunit of succinate dehydrogenase (SDH).</text>
</comment>
<evidence type="ECO:0000256" key="3">
    <source>
        <dbReference type="ARBA" id="ARBA00004370"/>
    </source>
</evidence>
<keyword evidence="6" id="KW-0479">Metal-binding</keyword>
<keyword evidence="5 10" id="KW-0812">Transmembrane</keyword>
<evidence type="ECO:0000313" key="12">
    <source>
        <dbReference type="Proteomes" id="UP000308430"/>
    </source>
</evidence>
<dbReference type="InterPro" id="IPR000701">
    <property type="entry name" value="SuccDH_FuR_B_TM-su"/>
</dbReference>
<dbReference type="Pfam" id="PF01127">
    <property type="entry name" value="Sdh_cyt"/>
    <property type="match status" value="1"/>
</dbReference>
<sequence length="111" mass="11903">MDLRLFMLQRLTAAVLGPLVLVHLGLILHAVRGGLTAQEILARTQDNAWWMAFYGLFVVAAAVHAGIGVRNVLLEWLRLPRRLGDALGLLFGAALLVLGVRAVVAVGGAWA</sequence>
<dbReference type="GO" id="GO:0016020">
    <property type="term" value="C:membrane"/>
    <property type="evidence" value="ECO:0007669"/>
    <property type="project" value="UniProtKB-SubCell"/>
</dbReference>
<evidence type="ECO:0000256" key="6">
    <source>
        <dbReference type="ARBA" id="ARBA00022723"/>
    </source>
</evidence>
<feature type="transmembrane region" description="Helical" evidence="10">
    <location>
        <begin position="51"/>
        <end position="74"/>
    </location>
</feature>
<proteinExistence type="predicted"/>
<evidence type="ECO:0000256" key="1">
    <source>
        <dbReference type="ARBA" id="ARBA00001971"/>
    </source>
</evidence>
<evidence type="ECO:0000313" key="11">
    <source>
        <dbReference type="EMBL" id="THF65484.1"/>
    </source>
</evidence>
<keyword evidence="7 10" id="KW-1133">Transmembrane helix</keyword>
<evidence type="ECO:0000256" key="8">
    <source>
        <dbReference type="ARBA" id="ARBA00023004"/>
    </source>
</evidence>
<dbReference type="EMBL" id="SSOC01000003">
    <property type="protein sequence ID" value="THF65484.1"/>
    <property type="molecule type" value="Genomic_DNA"/>
</dbReference>
<dbReference type="InterPro" id="IPR034804">
    <property type="entry name" value="SQR/QFR_C/D"/>
</dbReference>
<dbReference type="RefSeq" id="WP_136347690.1">
    <property type="nucleotide sequence ID" value="NZ_SSOC01000003.1"/>
</dbReference>
<feature type="transmembrane region" description="Helical" evidence="10">
    <location>
        <begin position="86"/>
        <end position="110"/>
    </location>
</feature>
<comment type="caution">
    <text evidence="11">The sequence shown here is derived from an EMBL/GenBank/DDBJ whole genome shotgun (WGS) entry which is preliminary data.</text>
</comment>
<evidence type="ECO:0000256" key="2">
    <source>
        <dbReference type="ARBA" id="ARBA00004050"/>
    </source>
</evidence>
<dbReference type="SUPFAM" id="SSF81343">
    <property type="entry name" value="Fumarate reductase respiratory complex transmembrane subunits"/>
    <property type="match status" value="1"/>
</dbReference>
<dbReference type="Gene3D" id="1.20.1300.10">
    <property type="entry name" value="Fumarate reductase/succinate dehydrogenase, transmembrane subunit"/>
    <property type="match status" value="1"/>
</dbReference>
<evidence type="ECO:0000256" key="4">
    <source>
        <dbReference type="ARBA" id="ARBA00022617"/>
    </source>
</evidence>
<protein>
    <submittedName>
        <fullName evidence="11">Succinate dehydrogenase</fullName>
    </submittedName>
</protein>